<evidence type="ECO:0000313" key="2">
    <source>
        <dbReference type="Proteomes" id="UP001189813"/>
    </source>
</evidence>
<dbReference type="RefSeq" id="WP_316668379.1">
    <property type="nucleotide sequence ID" value="NZ_CATZBU010000014.1"/>
</dbReference>
<accession>A0ABM9JUZ3</accession>
<keyword evidence="2" id="KW-1185">Reference proteome</keyword>
<dbReference type="Proteomes" id="UP001189813">
    <property type="component" value="Unassembled WGS sequence"/>
</dbReference>
<sequence length="97" mass="10914">MEIAVDAYPTCRYKGYDIYPLVYQFTPPREWHERRPDRSYSASVVICLEGASPDTEHSNIFRLSGEPWESIGTAKRAATKGAEDIIDGLVPGQSMTF</sequence>
<dbReference type="EMBL" id="CATZBU010000014">
    <property type="protein sequence ID" value="CAJ0805551.1"/>
    <property type="molecule type" value="Genomic_DNA"/>
</dbReference>
<reference evidence="1 2" key="1">
    <citation type="submission" date="2023-07" db="EMBL/GenBank/DDBJ databases">
        <authorList>
            <person name="Peeters C."/>
        </authorList>
    </citation>
    <scope>NUCLEOTIDE SEQUENCE [LARGE SCALE GENOMIC DNA]</scope>
    <source>
        <strain evidence="1 2">LMG 19083</strain>
    </source>
</reference>
<comment type="caution">
    <text evidence="1">The sequence shown here is derived from an EMBL/GenBank/DDBJ whole genome shotgun (WGS) entry which is preliminary data.</text>
</comment>
<name>A0ABM9JUZ3_9RALS</name>
<gene>
    <name evidence="1" type="ORF">LMG19083_04253</name>
</gene>
<organism evidence="1 2">
    <name type="scientific">Ralstonia psammae</name>
    <dbReference type="NCBI Taxonomy" id="3058598"/>
    <lineage>
        <taxon>Bacteria</taxon>
        <taxon>Pseudomonadati</taxon>
        <taxon>Pseudomonadota</taxon>
        <taxon>Betaproteobacteria</taxon>
        <taxon>Burkholderiales</taxon>
        <taxon>Burkholderiaceae</taxon>
        <taxon>Ralstonia</taxon>
    </lineage>
</organism>
<proteinExistence type="predicted"/>
<protein>
    <submittedName>
        <fullName evidence="1">Uncharacterized protein</fullName>
    </submittedName>
</protein>
<evidence type="ECO:0000313" key="1">
    <source>
        <dbReference type="EMBL" id="CAJ0805551.1"/>
    </source>
</evidence>